<name>A0A198UGZ5_MORCA</name>
<reference evidence="6 7" key="1">
    <citation type="journal article" date="2016" name="Genome Biol. Evol.">
        <title>Comparative Genomic Analyses of the Moraxella catarrhalis Serosensitive and Seroresistant Lineages Demonstrate Their Independent Evolution.</title>
        <authorList>
            <person name="Earl J.P."/>
            <person name="de Vries S.P."/>
            <person name="Ahmed A."/>
            <person name="Powell E."/>
            <person name="Schultz M.P."/>
            <person name="Hermans P.W."/>
            <person name="Hill D.J."/>
            <person name="Zhou Z."/>
            <person name="Constantinidou C.I."/>
            <person name="Hu F.Z."/>
            <person name="Bootsma H.J."/>
            <person name="Ehrlich G.D."/>
        </authorList>
    </citation>
    <scope>NUCLEOTIDE SEQUENCE [LARGE SCALE GENOMIC DNA]</scope>
    <source>
        <strain evidence="6 7">Z7542</strain>
    </source>
</reference>
<dbReference type="Pfam" id="PF05726">
    <property type="entry name" value="Pirin_C"/>
    <property type="match status" value="1"/>
</dbReference>
<comment type="caution">
    <text evidence="6">The sequence shown here is derived from an EMBL/GenBank/DDBJ whole genome shotgun (WGS) entry which is preliminary data.</text>
</comment>
<accession>A0A198UGZ5</accession>
<feature type="binding site" evidence="2">
    <location>
        <position position="106"/>
    </location>
    <ligand>
        <name>Fe cation</name>
        <dbReference type="ChEBI" id="CHEBI:24875"/>
    </ligand>
</feature>
<keyword evidence="7" id="KW-1185">Reference proteome</keyword>
<dbReference type="Proteomes" id="UP000078228">
    <property type="component" value="Unassembled WGS sequence"/>
</dbReference>
<dbReference type="GO" id="GO:0046872">
    <property type="term" value="F:metal ion binding"/>
    <property type="evidence" value="ECO:0007669"/>
    <property type="project" value="UniProtKB-KW"/>
</dbReference>
<dbReference type="PANTHER" id="PTHR13903:SF8">
    <property type="entry name" value="PIRIN"/>
    <property type="match status" value="1"/>
</dbReference>
<evidence type="ECO:0000313" key="6">
    <source>
        <dbReference type="EMBL" id="OAU94487.1"/>
    </source>
</evidence>
<comment type="cofactor">
    <cofactor evidence="2">
        <name>Fe cation</name>
        <dbReference type="ChEBI" id="CHEBI:24875"/>
    </cofactor>
    <text evidence="2">Binds 1 Fe cation per subunit.</text>
</comment>
<dbReference type="RefSeq" id="WP_064611828.1">
    <property type="nucleotide sequence ID" value="NZ_LXHB01000135.1"/>
</dbReference>
<gene>
    <name evidence="6" type="ORF">AO384_1844</name>
</gene>
<dbReference type="EMBL" id="LXHC01000028">
    <property type="protein sequence ID" value="OAU94487.1"/>
    <property type="molecule type" value="Genomic_DNA"/>
</dbReference>
<organism evidence="6 7">
    <name type="scientific">Moraxella catarrhalis</name>
    <name type="common">Branhamella catarrhalis</name>
    <dbReference type="NCBI Taxonomy" id="480"/>
    <lineage>
        <taxon>Bacteria</taxon>
        <taxon>Pseudomonadati</taxon>
        <taxon>Pseudomonadota</taxon>
        <taxon>Gammaproteobacteria</taxon>
        <taxon>Moraxellales</taxon>
        <taxon>Moraxellaceae</taxon>
        <taxon>Moraxella</taxon>
    </lineage>
</organism>
<dbReference type="Pfam" id="PF02678">
    <property type="entry name" value="Pirin"/>
    <property type="match status" value="1"/>
</dbReference>
<evidence type="ECO:0000313" key="7">
    <source>
        <dbReference type="Proteomes" id="UP000078228"/>
    </source>
</evidence>
<evidence type="ECO:0000256" key="3">
    <source>
        <dbReference type="RuleBase" id="RU003457"/>
    </source>
</evidence>
<dbReference type="PANTHER" id="PTHR13903">
    <property type="entry name" value="PIRIN-RELATED"/>
    <property type="match status" value="1"/>
</dbReference>
<feature type="binding site" evidence="2">
    <location>
        <position position="108"/>
    </location>
    <ligand>
        <name>Fe cation</name>
        <dbReference type="ChEBI" id="CHEBI:24875"/>
    </ligand>
</feature>
<protein>
    <submittedName>
        <fullName evidence="6">Pirin</fullName>
    </submittedName>
</protein>
<dbReference type="SUPFAM" id="SSF51182">
    <property type="entry name" value="RmlC-like cupins"/>
    <property type="match status" value="1"/>
</dbReference>
<feature type="binding site" evidence="2">
    <location>
        <position position="60"/>
    </location>
    <ligand>
        <name>Fe cation</name>
        <dbReference type="ChEBI" id="CHEBI:24875"/>
    </ligand>
</feature>
<dbReference type="PATRIC" id="fig|480.237.peg.510"/>
<keyword evidence="2" id="KW-0408">Iron</keyword>
<dbReference type="PIRSF" id="PIRSF006232">
    <property type="entry name" value="Pirin"/>
    <property type="match status" value="1"/>
</dbReference>
<keyword evidence="2" id="KW-0479">Metal-binding</keyword>
<dbReference type="Gene3D" id="2.60.120.10">
    <property type="entry name" value="Jelly Rolls"/>
    <property type="match status" value="1"/>
</dbReference>
<dbReference type="InterPro" id="IPR012093">
    <property type="entry name" value="Pirin"/>
</dbReference>
<feature type="binding site" evidence="2">
    <location>
        <position position="58"/>
    </location>
    <ligand>
        <name>Fe cation</name>
        <dbReference type="ChEBI" id="CHEBI:24875"/>
    </ligand>
</feature>
<dbReference type="InterPro" id="IPR011051">
    <property type="entry name" value="RmlC_Cupin_sf"/>
</dbReference>
<proteinExistence type="inferred from homology"/>
<dbReference type="AlphaFoldDB" id="A0A198UGZ5"/>
<evidence type="ECO:0000259" key="4">
    <source>
        <dbReference type="Pfam" id="PF02678"/>
    </source>
</evidence>
<dbReference type="InterPro" id="IPR008778">
    <property type="entry name" value="Pirin_C_dom"/>
</dbReference>
<feature type="domain" description="Pirin N-terminal" evidence="4">
    <location>
        <begin position="18"/>
        <end position="124"/>
    </location>
</feature>
<evidence type="ECO:0000256" key="1">
    <source>
        <dbReference type="ARBA" id="ARBA00008416"/>
    </source>
</evidence>
<feature type="domain" description="Pirin C-terminal" evidence="5">
    <location>
        <begin position="175"/>
        <end position="275"/>
    </location>
</feature>
<comment type="similarity">
    <text evidence="1 3">Belongs to the pirin family.</text>
</comment>
<evidence type="ECO:0000256" key="2">
    <source>
        <dbReference type="PIRSR" id="PIRSR006232-1"/>
    </source>
</evidence>
<dbReference type="InterPro" id="IPR014710">
    <property type="entry name" value="RmlC-like_jellyroll"/>
</dbReference>
<dbReference type="OrthoDB" id="9780903at2"/>
<sequence length="307" mass="34338">MSVDKYIAATKDVGGIPVARLLPQPQRKTIGAWCFLDHAGSDELEFGAEEDGLQVGLHPHINLQTFTWMLAGEVWHQDSLGHRQLIRPKQVNLMTAGTGSHRGISHTEQTPEGVKDLHAVQLWIALPMDQEIEPNFEHYPDLPTWSKDGIDYILTTGSYHGHTALTTQYSPLVGIDMRFNQATEFDIEEQDGFEYGFLIIKGELTINGQVYQQDELVVLSECASADGSLSMSATDDTHVMLVGGEPLPHPTVIWWNFVSKDIESLQEAVDDWNNHHERFGDINLEGSKLRRLVAPDVPDTLSVPDHR</sequence>
<dbReference type="InterPro" id="IPR003829">
    <property type="entry name" value="Pirin_N_dom"/>
</dbReference>
<evidence type="ECO:0000259" key="5">
    <source>
        <dbReference type="Pfam" id="PF05726"/>
    </source>
</evidence>